<reference evidence="1" key="1">
    <citation type="submission" date="2020-05" db="EMBL/GenBank/DDBJ databases">
        <authorList>
            <person name="Chiriac C."/>
            <person name="Salcher M."/>
            <person name="Ghai R."/>
            <person name="Kavagutti S V."/>
        </authorList>
    </citation>
    <scope>NUCLEOTIDE SEQUENCE</scope>
</reference>
<protein>
    <submittedName>
        <fullName evidence="1">Uncharacterized protein</fullName>
    </submittedName>
</protein>
<gene>
    <name evidence="1" type="ORF">UFOVP1229_4</name>
</gene>
<evidence type="ECO:0000313" key="1">
    <source>
        <dbReference type="EMBL" id="CAB4191075.1"/>
    </source>
</evidence>
<proteinExistence type="predicted"/>
<name>A0A6J5RF65_9CAUD</name>
<sequence>MPFVLPARAAFVLYRRNSVMQMRGFDSATRQQYDCFMDQHGKSECMSCGKLLTPENRTQKHGKNSVPSVVACCYDCWSPISPDKRILITIAVMDRNVGGVLSELAAAIDRLDQSRDDDDGDTWKLSE</sequence>
<organism evidence="1">
    <name type="scientific">uncultured Caudovirales phage</name>
    <dbReference type="NCBI Taxonomy" id="2100421"/>
    <lineage>
        <taxon>Viruses</taxon>
        <taxon>Duplodnaviria</taxon>
        <taxon>Heunggongvirae</taxon>
        <taxon>Uroviricota</taxon>
        <taxon>Caudoviricetes</taxon>
        <taxon>Peduoviridae</taxon>
        <taxon>Maltschvirus</taxon>
        <taxon>Maltschvirus maltsch</taxon>
    </lineage>
</organism>
<dbReference type="EMBL" id="LR797178">
    <property type="protein sequence ID" value="CAB4191075.1"/>
    <property type="molecule type" value="Genomic_DNA"/>
</dbReference>
<accession>A0A6J5RF65</accession>